<evidence type="ECO:0000256" key="1">
    <source>
        <dbReference type="ARBA" id="ARBA00022842"/>
    </source>
</evidence>
<dbReference type="InterPro" id="IPR029044">
    <property type="entry name" value="Nucleotide-diphossugar_trans"/>
</dbReference>
<sequence>MPAVPQPIIVLVLAAGQSTRFRAAGGHGHKLDADFAGTSVLQSTLAQVRSSGLAWHLVRPAGGTPGMGDSIALGVASTANAAGWLILPADMPLVQAATLRAVAHTLQTQPASVVVPCYQGQRGHPVGFAAKHKQALLNLRGDCGAKAIVQQTREIGAVYELPVPDSGIVIDVDTPYLLAKALHQHHLKGPFDHA</sequence>
<keyword evidence="3" id="KW-0808">Transferase</keyword>
<dbReference type="PANTHER" id="PTHR43777:SF1">
    <property type="entry name" value="MOLYBDENUM COFACTOR CYTIDYLYLTRANSFERASE"/>
    <property type="match status" value="1"/>
</dbReference>
<dbReference type="Proteomes" id="UP000308917">
    <property type="component" value="Unassembled WGS sequence"/>
</dbReference>
<feature type="domain" description="MobA-like NTP transferase" evidence="2">
    <location>
        <begin position="56"/>
        <end position="152"/>
    </location>
</feature>
<reference evidence="3 4" key="1">
    <citation type="journal article" date="2015" name="Antonie Van Leeuwenhoek">
        <title>Lampropedia puyangensis sp. nov., isolated from symptomatic bark of Populus ? euramericana canker and emended description of Lampropedia hyalina (Ehrenberg 1832) Lee et al. 2004.</title>
        <authorList>
            <person name="Li Y."/>
            <person name="Wang T."/>
            <person name="Piao C.G."/>
            <person name="Wang L.F."/>
            <person name="Tian G.Z."/>
            <person name="Zhu T.H."/>
            <person name="Guo M.W."/>
        </authorList>
    </citation>
    <scope>NUCLEOTIDE SEQUENCE [LARGE SCALE GENOMIC DNA]</scope>
    <source>
        <strain evidence="3 4">2-bin</strain>
    </source>
</reference>
<gene>
    <name evidence="3" type="ORF">E9531_14670</name>
</gene>
<dbReference type="SUPFAM" id="SSF53448">
    <property type="entry name" value="Nucleotide-diphospho-sugar transferases"/>
    <property type="match status" value="1"/>
</dbReference>
<keyword evidence="1" id="KW-0460">Magnesium</keyword>
<dbReference type="InterPro" id="IPR025877">
    <property type="entry name" value="MobA-like_NTP_Trfase"/>
</dbReference>
<comment type="caution">
    <text evidence="3">The sequence shown here is derived from an EMBL/GenBank/DDBJ whole genome shotgun (WGS) entry which is preliminary data.</text>
</comment>
<dbReference type="AlphaFoldDB" id="A0A4S8ETZ5"/>
<dbReference type="OrthoDB" id="5298793at2"/>
<name>A0A4S8ETZ5_9BURK</name>
<keyword evidence="4" id="KW-1185">Reference proteome</keyword>
<protein>
    <submittedName>
        <fullName evidence="3">Nucleotidyltransferase family protein</fullName>
    </submittedName>
</protein>
<dbReference type="EMBL" id="STFG01000022">
    <property type="protein sequence ID" value="THT98242.1"/>
    <property type="molecule type" value="Genomic_DNA"/>
</dbReference>
<evidence type="ECO:0000313" key="4">
    <source>
        <dbReference type="Proteomes" id="UP000308917"/>
    </source>
</evidence>
<proteinExistence type="predicted"/>
<dbReference type="PANTHER" id="PTHR43777">
    <property type="entry name" value="MOLYBDENUM COFACTOR CYTIDYLYLTRANSFERASE"/>
    <property type="match status" value="1"/>
</dbReference>
<dbReference type="RefSeq" id="WP_136574526.1">
    <property type="nucleotide sequence ID" value="NZ_STFG01000022.1"/>
</dbReference>
<accession>A0A4S8ETZ5</accession>
<dbReference type="Pfam" id="PF12804">
    <property type="entry name" value="NTP_transf_3"/>
    <property type="match status" value="1"/>
</dbReference>
<dbReference type="GO" id="GO:0016779">
    <property type="term" value="F:nucleotidyltransferase activity"/>
    <property type="evidence" value="ECO:0007669"/>
    <property type="project" value="UniProtKB-ARBA"/>
</dbReference>
<organism evidence="3 4">
    <name type="scientific">Lampropedia puyangensis</name>
    <dbReference type="NCBI Taxonomy" id="1330072"/>
    <lineage>
        <taxon>Bacteria</taxon>
        <taxon>Pseudomonadati</taxon>
        <taxon>Pseudomonadota</taxon>
        <taxon>Betaproteobacteria</taxon>
        <taxon>Burkholderiales</taxon>
        <taxon>Comamonadaceae</taxon>
        <taxon>Lampropedia</taxon>
    </lineage>
</organism>
<dbReference type="Gene3D" id="3.90.550.10">
    <property type="entry name" value="Spore Coat Polysaccharide Biosynthesis Protein SpsA, Chain A"/>
    <property type="match status" value="2"/>
</dbReference>
<evidence type="ECO:0000313" key="3">
    <source>
        <dbReference type="EMBL" id="THT98242.1"/>
    </source>
</evidence>
<dbReference type="CDD" id="cd04182">
    <property type="entry name" value="GT_2_like_f"/>
    <property type="match status" value="1"/>
</dbReference>
<evidence type="ECO:0000259" key="2">
    <source>
        <dbReference type="Pfam" id="PF12804"/>
    </source>
</evidence>